<gene>
    <name evidence="1" type="ORF">CP880_10470</name>
</gene>
<dbReference type="RefSeq" id="WP_002549077.1">
    <property type="nucleotide sequence ID" value="NZ_JARJNT010000006.1"/>
</dbReference>
<sequence length="217" mass="25447">MEVWKQAAGMAIEVFPEVPPVISRISEYAPTALDTMPYEQLEHRSAEALEADDVPAAMVLCAELDRRDAMDPDHIEYEEHRRWKNLTTAQRREIRRYIDPHDPRTHPMARQGLMTVREREKALDADYQTWLQGEILRAEEYTCGNLVNPHGRTKQLHGLTNESLWSNHIMAQAYASDELREYWDSISPRLSREAFRQLRDDEYGQSRANAHNETWWT</sequence>
<evidence type="ECO:0000313" key="2">
    <source>
        <dbReference type="Proteomes" id="UP000256324"/>
    </source>
</evidence>
<comment type="caution">
    <text evidence="1">The sequence shown here is derived from an EMBL/GenBank/DDBJ whole genome shotgun (WGS) entry which is preliminary data.</text>
</comment>
<name>A0ABX9I7Z7_9ACTN</name>
<proteinExistence type="predicted"/>
<reference evidence="1 2" key="1">
    <citation type="submission" date="2017-09" db="EMBL/GenBank/DDBJ databases">
        <authorList>
            <person name="Bumgarner R.E."/>
        </authorList>
    </citation>
    <scope>NUCLEOTIDE SEQUENCE [LARGE SCALE GENOMIC DNA]</scope>
    <source>
        <strain evidence="1 2">T34998</strain>
    </source>
</reference>
<organism evidence="1 2">
    <name type="scientific">Cutibacterium namnetense</name>
    <dbReference type="NCBI Taxonomy" id="1574624"/>
    <lineage>
        <taxon>Bacteria</taxon>
        <taxon>Bacillati</taxon>
        <taxon>Actinomycetota</taxon>
        <taxon>Actinomycetes</taxon>
        <taxon>Propionibacteriales</taxon>
        <taxon>Propionibacteriaceae</taxon>
        <taxon>Cutibacterium</taxon>
    </lineage>
</organism>
<accession>A0ABX9I7Z7</accession>
<dbReference type="Proteomes" id="UP000256324">
    <property type="component" value="Unassembled WGS sequence"/>
</dbReference>
<keyword evidence="2" id="KW-1185">Reference proteome</keyword>
<dbReference type="EMBL" id="PCZS01000004">
    <property type="protein sequence ID" value="REB68303.1"/>
    <property type="molecule type" value="Genomic_DNA"/>
</dbReference>
<evidence type="ECO:0000313" key="1">
    <source>
        <dbReference type="EMBL" id="REB68303.1"/>
    </source>
</evidence>
<protein>
    <submittedName>
        <fullName evidence="1">Uncharacterized protein</fullName>
    </submittedName>
</protein>